<comment type="caution">
    <text evidence="2">The sequence shown here is derived from an EMBL/GenBank/DDBJ whole genome shotgun (WGS) entry which is preliminary data.</text>
</comment>
<keyword evidence="1" id="KW-0732">Signal</keyword>
<name>A0ABQ5QW42_9ACTN</name>
<gene>
    <name evidence="2" type="ORF">Pa4123_33870</name>
</gene>
<dbReference type="EMBL" id="BSDI01000014">
    <property type="protein sequence ID" value="GLH98112.1"/>
    <property type="molecule type" value="Genomic_DNA"/>
</dbReference>
<feature type="chain" id="PRO_5046495684" evidence="1">
    <location>
        <begin position="34"/>
        <end position="147"/>
    </location>
</feature>
<evidence type="ECO:0000313" key="2">
    <source>
        <dbReference type="EMBL" id="GLH98112.1"/>
    </source>
</evidence>
<organism evidence="2 3">
    <name type="scientific">Phytohabitans aurantiacus</name>
    <dbReference type="NCBI Taxonomy" id="3016789"/>
    <lineage>
        <taxon>Bacteria</taxon>
        <taxon>Bacillati</taxon>
        <taxon>Actinomycetota</taxon>
        <taxon>Actinomycetes</taxon>
        <taxon>Micromonosporales</taxon>
        <taxon>Micromonosporaceae</taxon>
    </lineage>
</organism>
<accession>A0ABQ5QW42</accession>
<dbReference type="RefSeq" id="WP_281896682.1">
    <property type="nucleotide sequence ID" value="NZ_BSDI01000014.1"/>
</dbReference>
<evidence type="ECO:0000313" key="3">
    <source>
        <dbReference type="Proteomes" id="UP001144280"/>
    </source>
</evidence>
<sequence>MNRISIPRRVMAVVAAVFLAVAGVAVWATPATAGDPSPDLPDTLSRYCAVFNGEYTETRGSYSCDLDEDAIICSTDDRRCLFFATEMKPGQLQRVCEKAGGRFFDDIVIFTCDGLKALPDYVLTVECSPEALENSKLPCSIYSEPPM</sequence>
<feature type="signal peptide" evidence="1">
    <location>
        <begin position="1"/>
        <end position="33"/>
    </location>
</feature>
<evidence type="ECO:0000256" key="1">
    <source>
        <dbReference type="SAM" id="SignalP"/>
    </source>
</evidence>
<keyword evidence="3" id="KW-1185">Reference proteome</keyword>
<dbReference type="Proteomes" id="UP001144280">
    <property type="component" value="Unassembled WGS sequence"/>
</dbReference>
<protein>
    <submittedName>
        <fullName evidence="2">Uncharacterized protein</fullName>
    </submittedName>
</protein>
<reference evidence="2" key="1">
    <citation type="submission" date="2022-12" db="EMBL/GenBank/DDBJ databases">
        <title>New Phytohabitans aurantiacus sp. RD004123 nov., an actinomycete isolated from soil.</title>
        <authorList>
            <person name="Triningsih D.W."/>
            <person name="Harunari E."/>
            <person name="Igarashi Y."/>
        </authorList>
    </citation>
    <scope>NUCLEOTIDE SEQUENCE</scope>
    <source>
        <strain evidence="2">RD004123</strain>
    </source>
</reference>
<proteinExistence type="predicted"/>